<dbReference type="Pfam" id="PF20243">
    <property type="entry name" value="MbnP"/>
    <property type="match status" value="1"/>
</dbReference>
<keyword evidence="3" id="KW-1185">Reference proteome</keyword>
<accession>Q12TC3</accession>
<protein>
    <recommendedName>
        <fullName evidence="1">Copper-binding protein MbnP-like domain-containing protein</fullName>
    </recommendedName>
</protein>
<dbReference type="EMBL" id="CP000302">
    <property type="protein sequence ID" value="ABE53303.1"/>
    <property type="molecule type" value="Genomic_DNA"/>
</dbReference>
<name>Q12TC3_SHEDO</name>
<evidence type="ECO:0000313" key="2">
    <source>
        <dbReference type="EMBL" id="ABE53303.1"/>
    </source>
</evidence>
<evidence type="ECO:0000313" key="3">
    <source>
        <dbReference type="Proteomes" id="UP000001982"/>
    </source>
</evidence>
<dbReference type="NCBIfam" id="TIGR04052">
    <property type="entry name" value="MbnP_like_WxW"/>
    <property type="match status" value="1"/>
</dbReference>
<sequence length="237" mass="26299">MGCHSSIKPHWQLEQVQLFLSNFSLDGQPQALSKETVGASKYQQASVALLGSDCQGEQNWLLSFDKALKPGLMTFELGVPFELNHGNPLLAETPLNQSDMFWTWQQGHKFLRIDLAKTLLTEPAVGKQTGWQFHLGSVACQSASVMRSPTQACKQPNRAKFSLDYQGQHQLNLDLAVLLAPLLDDPQLSQQSCMSDSASKTCQLLFSRLGLGQALPFETQQLSINAIEPVAPLWWFN</sequence>
<gene>
    <name evidence="2" type="ordered locus">Sden_0006</name>
</gene>
<dbReference type="STRING" id="318161.Sden_0006"/>
<feature type="domain" description="Copper-binding protein MbnP-like" evidence="1">
    <location>
        <begin position="10"/>
        <end position="195"/>
    </location>
</feature>
<reference evidence="2 3" key="1">
    <citation type="submission" date="2006-03" db="EMBL/GenBank/DDBJ databases">
        <title>Complete sequence of Shewanella denitrificans OS217.</title>
        <authorList>
            <consortium name="US DOE Joint Genome Institute"/>
            <person name="Copeland A."/>
            <person name="Lucas S."/>
            <person name="Lapidus A."/>
            <person name="Barry K."/>
            <person name="Detter J.C."/>
            <person name="Glavina del Rio T."/>
            <person name="Hammon N."/>
            <person name="Israni S."/>
            <person name="Dalin E."/>
            <person name="Tice H."/>
            <person name="Pitluck S."/>
            <person name="Brettin T."/>
            <person name="Bruce D."/>
            <person name="Han C."/>
            <person name="Tapia R."/>
            <person name="Gilna P."/>
            <person name="Kiss H."/>
            <person name="Schmutz J."/>
            <person name="Larimer F."/>
            <person name="Land M."/>
            <person name="Hauser L."/>
            <person name="Kyrpides N."/>
            <person name="Lykidis A."/>
            <person name="Richardson P."/>
        </authorList>
    </citation>
    <scope>NUCLEOTIDE SEQUENCE [LARGE SCALE GENOMIC DNA]</scope>
    <source>
        <strain evidence="3">OS217 / ATCC BAA-1090 / DSM 15013</strain>
    </source>
</reference>
<dbReference type="eggNOG" id="ENOG5032UQN">
    <property type="taxonomic scope" value="Bacteria"/>
</dbReference>
<dbReference type="InterPro" id="IPR023977">
    <property type="entry name" value="MbnP-like"/>
</dbReference>
<dbReference type="InterPro" id="IPR046863">
    <property type="entry name" value="MbnP-like_dom"/>
</dbReference>
<dbReference type="AlphaFoldDB" id="Q12TC3"/>
<evidence type="ECO:0000259" key="1">
    <source>
        <dbReference type="Pfam" id="PF20243"/>
    </source>
</evidence>
<dbReference type="KEGG" id="sdn:Sden_0006"/>
<dbReference type="HOGENOM" id="CLU_078774_0_0_6"/>
<dbReference type="Proteomes" id="UP000001982">
    <property type="component" value="Chromosome"/>
</dbReference>
<dbReference type="OrthoDB" id="64245at2"/>
<proteinExistence type="predicted"/>
<organism evidence="2 3">
    <name type="scientific">Shewanella denitrificans (strain OS217 / ATCC BAA-1090 / DSM 15013)</name>
    <dbReference type="NCBI Taxonomy" id="318161"/>
    <lineage>
        <taxon>Bacteria</taxon>
        <taxon>Pseudomonadati</taxon>
        <taxon>Pseudomonadota</taxon>
        <taxon>Gammaproteobacteria</taxon>
        <taxon>Alteromonadales</taxon>
        <taxon>Shewanellaceae</taxon>
        <taxon>Shewanella</taxon>
    </lineage>
</organism>